<organism evidence="1">
    <name type="scientific">marine metagenome</name>
    <dbReference type="NCBI Taxonomy" id="408172"/>
    <lineage>
        <taxon>unclassified sequences</taxon>
        <taxon>metagenomes</taxon>
        <taxon>ecological metagenomes</taxon>
    </lineage>
</organism>
<accession>A0A382WDE9</accession>
<dbReference type="EMBL" id="UINC01158698">
    <property type="protein sequence ID" value="SVD56375.1"/>
    <property type="molecule type" value="Genomic_DNA"/>
</dbReference>
<name>A0A382WDE9_9ZZZZ</name>
<evidence type="ECO:0000313" key="1">
    <source>
        <dbReference type="EMBL" id="SVD56375.1"/>
    </source>
</evidence>
<sequence length="48" mass="5620">RERIERQGMAWQVPTWNHNNQKIWGLTAIITVNFLNLCLDANIEILEG</sequence>
<feature type="non-terminal residue" evidence="1">
    <location>
        <position position="1"/>
    </location>
</feature>
<gene>
    <name evidence="1" type="ORF">METZ01_LOCUS409229</name>
</gene>
<proteinExistence type="predicted"/>
<dbReference type="AlphaFoldDB" id="A0A382WDE9"/>
<protein>
    <submittedName>
        <fullName evidence="1">Uncharacterized protein</fullName>
    </submittedName>
</protein>
<reference evidence="1" key="1">
    <citation type="submission" date="2018-05" db="EMBL/GenBank/DDBJ databases">
        <authorList>
            <person name="Lanie J.A."/>
            <person name="Ng W.-L."/>
            <person name="Kazmierczak K.M."/>
            <person name="Andrzejewski T.M."/>
            <person name="Davidsen T.M."/>
            <person name="Wayne K.J."/>
            <person name="Tettelin H."/>
            <person name="Glass J.I."/>
            <person name="Rusch D."/>
            <person name="Podicherti R."/>
            <person name="Tsui H.-C.T."/>
            <person name="Winkler M.E."/>
        </authorList>
    </citation>
    <scope>NUCLEOTIDE SEQUENCE</scope>
</reference>